<sequence length="60" mass="6629">SVTPCRTVLSLTSTNKISCSKCPYTRSLPADELKSKGVDEILCISVNDPFVMKAWAKTFF</sequence>
<keyword evidence="8" id="KW-1185">Reference proteome</keyword>
<protein>
    <recommendedName>
        <fullName evidence="4">glutaredoxin-dependent peroxiredoxin</fullName>
        <ecNumber evidence="4">1.11.1.25</ecNumber>
    </recommendedName>
    <alternativeName>
        <fullName evidence="5">Glutaredoxin-dependent peroxiredoxin</fullName>
    </alternativeName>
</protein>
<comment type="catalytic activity">
    <reaction evidence="1">
        <text>[glutaredoxin]-dithiol + a hydroperoxide = [glutaredoxin]-disulfide + an alcohol + H2O</text>
        <dbReference type="Rhea" id="RHEA:62624"/>
        <dbReference type="Rhea" id="RHEA-COMP:10729"/>
        <dbReference type="Rhea" id="RHEA-COMP:10730"/>
        <dbReference type="ChEBI" id="CHEBI:15377"/>
        <dbReference type="ChEBI" id="CHEBI:29950"/>
        <dbReference type="ChEBI" id="CHEBI:30879"/>
        <dbReference type="ChEBI" id="CHEBI:35924"/>
        <dbReference type="ChEBI" id="CHEBI:50058"/>
        <dbReference type="EC" id="1.11.1.25"/>
    </reaction>
</comment>
<evidence type="ECO:0000256" key="1">
    <source>
        <dbReference type="ARBA" id="ARBA00001711"/>
    </source>
</evidence>
<dbReference type="InterPro" id="IPR013740">
    <property type="entry name" value="Redoxin"/>
</dbReference>
<dbReference type="STRING" id="55188.A0A2H5Q8M3"/>
<gene>
    <name evidence="7" type="ORF">CUMW_206380</name>
</gene>
<dbReference type="SUPFAM" id="SSF52833">
    <property type="entry name" value="Thioredoxin-like"/>
    <property type="match status" value="1"/>
</dbReference>
<feature type="non-terminal residue" evidence="7">
    <location>
        <position position="1"/>
    </location>
</feature>
<dbReference type="AlphaFoldDB" id="A0A2H5Q8M3"/>
<evidence type="ECO:0000256" key="2">
    <source>
        <dbReference type="ARBA" id="ARBA00010505"/>
    </source>
</evidence>
<organism evidence="7 8">
    <name type="scientific">Citrus unshiu</name>
    <name type="common">Satsuma mandarin</name>
    <name type="synonym">Citrus nobilis var. unshiu</name>
    <dbReference type="NCBI Taxonomy" id="55188"/>
    <lineage>
        <taxon>Eukaryota</taxon>
        <taxon>Viridiplantae</taxon>
        <taxon>Streptophyta</taxon>
        <taxon>Embryophyta</taxon>
        <taxon>Tracheophyta</taxon>
        <taxon>Spermatophyta</taxon>
        <taxon>Magnoliopsida</taxon>
        <taxon>eudicotyledons</taxon>
        <taxon>Gunneridae</taxon>
        <taxon>Pentapetalae</taxon>
        <taxon>rosids</taxon>
        <taxon>malvids</taxon>
        <taxon>Sapindales</taxon>
        <taxon>Rutaceae</taxon>
        <taxon>Aurantioideae</taxon>
        <taxon>Citrus</taxon>
    </lineage>
</organism>
<feature type="domain" description="Redoxin" evidence="6">
    <location>
        <begin position="19"/>
        <end position="58"/>
    </location>
</feature>
<dbReference type="EMBL" id="BDQV01000254">
    <property type="protein sequence ID" value="GAY60989.1"/>
    <property type="molecule type" value="Genomic_DNA"/>
</dbReference>
<comment type="caution">
    <text evidence="7">The sequence shown here is derived from an EMBL/GenBank/DDBJ whole genome shotgun (WGS) entry which is preliminary data.</text>
</comment>
<dbReference type="GO" id="GO:0016491">
    <property type="term" value="F:oxidoreductase activity"/>
    <property type="evidence" value="ECO:0007669"/>
    <property type="project" value="InterPro"/>
</dbReference>
<comment type="subunit">
    <text evidence="3">Monomer.</text>
</comment>
<evidence type="ECO:0000256" key="3">
    <source>
        <dbReference type="ARBA" id="ARBA00011245"/>
    </source>
</evidence>
<name>A0A2H5Q8M3_CITUN</name>
<evidence type="ECO:0000313" key="7">
    <source>
        <dbReference type="EMBL" id="GAY60989.1"/>
    </source>
</evidence>
<proteinExistence type="inferred from homology"/>
<dbReference type="Pfam" id="PF08534">
    <property type="entry name" value="Redoxin"/>
    <property type="match status" value="1"/>
</dbReference>
<accession>A0A2H5Q8M3</accession>
<comment type="similarity">
    <text evidence="2">Belongs to the peroxiredoxin family. Prx5 subfamily.</text>
</comment>
<dbReference type="InterPro" id="IPR036249">
    <property type="entry name" value="Thioredoxin-like_sf"/>
</dbReference>
<evidence type="ECO:0000256" key="5">
    <source>
        <dbReference type="ARBA" id="ARBA00031688"/>
    </source>
</evidence>
<dbReference type="Proteomes" id="UP000236630">
    <property type="component" value="Unassembled WGS sequence"/>
</dbReference>
<evidence type="ECO:0000256" key="4">
    <source>
        <dbReference type="ARBA" id="ARBA00013016"/>
    </source>
</evidence>
<dbReference type="EC" id="1.11.1.25" evidence="4"/>
<reference evidence="7 8" key="1">
    <citation type="journal article" date="2017" name="Front. Genet.">
        <title>Draft sequencing of the heterozygous diploid genome of Satsuma (Citrus unshiu Marc.) using a hybrid assembly approach.</title>
        <authorList>
            <person name="Shimizu T."/>
            <person name="Tanizawa Y."/>
            <person name="Mochizuki T."/>
            <person name="Nagasaki H."/>
            <person name="Yoshioka T."/>
            <person name="Toyoda A."/>
            <person name="Fujiyama A."/>
            <person name="Kaminuma E."/>
            <person name="Nakamura Y."/>
        </authorList>
    </citation>
    <scope>NUCLEOTIDE SEQUENCE [LARGE SCALE GENOMIC DNA]</scope>
    <source>
        <strain evidence="8">cv. Miyagawa wase</strain>
    </source>
</reference>
<evidence type="ECO:0000313" key="8">
    <source>
        <dbReference type="Proteomes" id="UP000236630"/>
    </source>
</evidence>
<evidence type="ECO:0000259" key="6">
    <source>
        <dbReference type="Pfam" id="PF08534"/>
    </source>
</evidence>
<dbReference type="Gene3D" id="3.40.30.10">
    <property type="entry name" value="Glutaredoxin"/>
    <property type="match status" value="1"/>
</dbReference>